<evidence type="ECO:0000256" key="4">
    <source>
        <dbReference type="ARBA" id="ARBA00022544"/>
    </source>
</evidence>
<protein>
    <submittedName>
        <fullName evidence="9">Spore germination protein</fullName>
    </submittedName>
</protein>
<name>A0ABS8HUK0_9FIRM</name>
<dbReference type="PANTHER" id="PTHR34975:SF2">
    <property type="entry name" value="SPORE GERMINATION PROTEIN A2"/>
    <property type="match status" value="1"/>
</dbReference>
<sequence length="369" mass="40809">MNDLYPGNLGVADGIALVFGIVMPRVFLSTISNLIQQDGSILWLAMVIYTIIPLIILYMMAYVHKGITGDIFMVCQKLIGTIGAWGILLSYSIMFLSNGALILRLYSEYTLLTALPRVEFQVVIVWYAVSAGILCYLGIEALTRTSYIVMPFSIAAIGMILLLLIPFYVVYNLTPWQGNGVMQAVQTGIKGAGYNVGVLALVFLAPAFQNTRTIKKAALYALSYAGMLRVSFILVYTMIFGNAVGAEKTMPLFELARLVYLNQYLQRIEALFIVVWVVFGLLAVAGSLYVGLYLLAVLLKLPTLRPIVPLGAILIANLAMMPPDIGYVLEVDQKLIMLFDVGIYVFPALLFIMAWWKKRRGKLCTSASY</sequence>
<feature type="transmembrane region" description="Helical" evidence="8">
    <location>
        <begin position="12"/>
        <end position="35"/>
    </location>
</feature>
<evidence type="ECO:0000256" key="8">
    <source>
        <dbReference type="SAM" id="Phobius"/>
    </source>
</evidence>
<dbReference type="Pfam" id="PF03845">
    <property type="entry name" value="Spore_permease"/>
    <property type="match status" value="1"/>
</dbReference>
<keyword evidence="7 8" id="KW-0472">Membrane</keyword>
<dbReference type="PANTHER" id="PTHR34975">
    <property type="entry name" value="SPORE GERMINATION PROTEIN A2"/>
    <property type="match status" value="1"/>
</dbReference>
<comment type="similarity">
    <text evidence="2">Belongs to the amino acid-polyamine-organocation (APC) superfamily. Spore germination protein (SGP) (TC 2.A.3.9) family.</text>
</comment>
<proteinExistence type="inferred from homology"/>
<feature type="transmembrane region" description="Helical" evidence="8">
    <location>
        <begin position="335"/>
        <end position="356"/>
    </location>
</feature>
<evidence type="ECO:0000256" key="3">
    <source>
        <dbReference type="ARBA" id="ARBA00022448"/>
    </source>
</evidence>
<feature type="transmembrane region" description="Helical" evidence="8">
    <location>
        <begin position="146"/>
        <end position="171"/>
    </location>
</feature>
<comment type="caution">
    <text evidence="9">The sequence shown here is derived from an EMBL/GenBank/DDBJ whole genome shotgun (WGS) entry which is preliminary data.</text>
</comment>
<feature type="transmembrane region" description="Helical" evidence="8">
    <location>
        <begin position="118"/>
        <end position="139"/>
    </location>
</feature>
<evidence type="ECO:0000256" key="6">
    <source>
        <dbReference type="ARBA" id="ARBA00022989"/>
    </source>
</evidence>
<feature type="transmembrane region" description="Helical" evidence="8">
    <location>
        <begin position="220"/>
        <end position="241"/>
    </location>
</feature>
<organism evidence="9 10">
    <name type="scientific">Pelosinus baikalensis</name>
    <dbReference type="NCBI Taxonomy" id="2892015"/>
    <lineage>
        <taxon>Bacteria</taxon>
        <taxon>Bacillati</taxon>
        <taxon>Bacillota</taxon>
        <taxon>Negativicutes</taxon>
        <taxon>Selenomonadales</taxon>
        <taxon>Sporomusaceae</taxon>
        <taxon>Pelosinus</taxon>
    </lineage>
</organism>
<feature type="transmembrane region" description="Helical" evidence="8">
    <location>
        <begin position="82"/>
        <end position="106"/>
    </location>
</feature>
<evidence type="ECO:0000313" key="9">
    <source>
        <dbReference type="EMBL" id="MCC5466848.1"/>
    </source>
</evidence>
<accession>A0ABS8HUK0</accession>
<feature type="transmembrane region" description="Helical" evidence="8">
    <location>
        <begin position="270"/>
        <end position="295"/>
    </location>
</feature>
<keyword evidence="3" id="KW-0813">Transport</keyword>
<keyword evidence="6 8" id="KW-1133">Transmembrane helix</keyword>
<keyword evidence="5 8" id="KW-0812">Transmembrane</keyword>
<evidence type="ECO:0000313" key="10">
    <source>
        <dbReference type="Proteomes" id="UP001165492"/>
    </source>
</evidence>
<evidence type="ECO:0000256" key="1">
    <source>
        <dbReference type="ARBA" id="ARBA00004141"/>
    </source>
</evidence>
<feature type="transmembrane region" description="Helical" evidence="8">
    <location>
        <begin position="307"/>
        <end position="329"/>
    </location>
</feature>
<evidence type="ECO:0000256" key="5">
    <source>
        <dbReference type="ARBA" id="ARBA00022692"/>
    </source>
</evidence>
<dbReference type="InterPro" id="IPR004761">
    <property type="entry name" value="Spore_GerAB"/>
</dbReference>
<dbReference type="RefSeq" id="WP_229535933.1">
    <property type="nucleotide sequence ID" value="NZ_JAJHJB010000023.1"/>
</dbReference>
<feature type="transmembrane region" description="Helical" evidence="8">
    <location>
        <begin position="191"/>
        <end position="208"/>
    </location>
</feature>
<reference evidence="9" key="1">
    <citation type="submission" date="2021-11" db="EMBL/GenBank/DDBJ databases">
        <title>Description of a new species Pelosinus isolated from the bottom sediments of Lake Baikal.</title>
        <authorList>
            <person name="Zakharyuk A."/>
        </authorList>
    </citation>
    <scope>NUCLEOTIDE SEQUENCE</scope>
    <source>
        <strain evidence="9">Bkl1</strain>
    </source>
</reference>
<dbReference type="Proteomes" id="UP001165492">
    <property type="component" value="Unassembled WGS sequence"/>
</dbReference>
<evidence type="ECO:0000256" key="2">
    <source>
        <dbReference type="ARBA" id="ARBA00007998"/>
    </source>
</evidence>
<dbReference type="EMBL" id="JAJHJB010000023">
    <property type="protein sequence ID" value="MCC5466848.1"/>
    <property type="molecule type" value="Genomic_DNA"/>
</dbReference>
<keyword evidence="4" id="KW-0309">Germination</keyword>
<keyword evidence="10" id="KW-1185">Reference proteome</keyword>
<comment type="subcellular location">
    <subcellularLocation>
        <location evidence="1">Membrane</location>
        <topology evidence="1">Multi-pass membrane protein</topology>
    </subcellularLocation>
</comment>
<feature type="transmembrane region" description="Helical" evidence="8">
    <location>
        <begin position="41"/>
        <end position="61"/>
    </location>
</feature>
<evidence type="ECO:0000256" key="7">
    <source>
        <dbReference type="ARBA" id="ARBA00023136"/>
    </source>
</evidence>
<gene>
    <name evidence="9" type="ORF">LMF89_15990</name>
</gene>